<protein>
    <recommendedName>
        <fullName evidence="3">Antitoxin</fullName>
    </recommendedName>
</protein>
<dbReference type="InParanoid" id="A0A0F7IGA5"/>
<sequence>MPKVVEAVYENGVLRLLEKVNLKEGEKIKVEIKREIDHLKGKYGKMKGDELLKLRDEIHDRRTHFRG</sequence>
<name>A0A0F7IGA5_9EURY</name>
<dbReference type="AlphaFoldDB" id="A0A0F7IGA5"/>
<keyword evidence="5" id="KW-1185">Reference proteome</keyword>
<dbReference type="OrthoDB" id="116241at2157"/>
<evidence type="ECO:0000256" key="2">
    <source>
        <dbReference type="ARBA" id="ARBA00022649"/>
    </source>
</evidence>
<dbReference type="InterPro" id="IPR024069">
    <property type="entry name" value="AF2212-like_dom_sf"/>
</dbReference>
<dbReference type="Proteomes" id="UP000034723">
    <property type="component" value="Chromosome"/>
</dbReference>
<dbReference type="SUPFAM" id="SSF141694">
    <property type="entry name" value="AF2212/PG0164-like"/>
    <property type="match status" value="1"/>
</dbReference>
<dbReference type="STRING" id="113653.GAH_00394"/>
<dbReference type="Gene3D" id="4.10.1150.10">
    <property type="entry name" value="AF2212/PG0164-like"/>
    <property type="match status" value="1"/>
</dbReference>
<keyword evidence="2 3" id="KW-1277">Toxin-antitoxin system</keyword>
<evidence type="ECO:0000256" key="3">
    <source>
        <dbReference type="RuleBase" id="RU368051"/>
    </source>
</evidence>
<dbReference type="FunCoup" id="A0A0F7IGA5">
    <property type="interactions" value="1"/>
</dbReference>
<reference evidence="4 5" key="1">
    <citation type="submission" date="2015-04" db="EMBL/GenBank/DDBJ databases">
        <title>The complete genome sequence of the hyperthermophilic, obligate iron-reducing archaeon Geoglobus ahangari strain 234T.</title>
        <authorList>
            <person name="Manzella M.P."/>
            <person name="Holmes D.E."/>
            <person name="Rocheleau J.M."/>
            <person name="Chung A."/>
            <person name="Reguera G."/>
            <person name="Kashefi K."/>
        </authorList>
    </citation>
    <scope>NUCLEOTIDE SEQUENCE [LARGE SCALE GENOMIC DNA]</scope>
    <source>
        <strain evidence="4 5">234</strain>
    </source>
</reference>
<proteinExistence type="inferred from homology"/>
<evidence type="ECO:0000313" key="5">
    <source>
        <dbReference type="Proteomes" id="UP000034723"/>
    </source>
</evidence>
<dbReference type="KEGG" id="gah:GAH_00394"/>
<dbReference type="RefSeq" id="WP_048094443.1">
    <property type="nucleotide sequence ID" value="NZ_CP011267.1"/>
</dbReference>
<dbReference type="EMBL" id="CP011267">
    <property type="protein sequence ID" value="AKG92253.1"/>
    <property type="molecule type" value="Genomic_DNA"/>
</dbReference>
<organism evidence="4 5">
    <name type="scientific">Geoglobus ahangari</name>
    <dbReference type="NCBI Taxonomy" id="113653"/>
    <lineage>
        <taxon>Archaea</taxon>
        <taxon>Methanobacteriati</taxon>
        <taxon>Methanobacteriota</taxon>
        <taxon>Archaeoglobi</taxon>
        <taxon>Archaeoglobales</taxon>
        <taxon>Archaeoglobaceae</taxon>
        <taxon>Geoglobus</taxon>
    </lineage>
</organism>
<accession>A0A0F7IGA5</accession>
<evidence type="ECO:0000313" key="4">
    <source>
        <dbReference type="EMBL" id="AKG92253.1"/>
    </source>
</evidence>
<comment type="function">
    <text evidence="3">Antitoxin component of a type II toxin-antitoxin (TA) system.</text>
</comment>
<dbReference type="Pfam" id="PF01954">
    <property type="entry name" value="AF2212-like"/>
    <property type="match status" value="1"/>
</dbReference>
<dbReference type="HOGENOM" id="CLU_200885_3_1_2"/>
<evidence type="ECO:0000256" key="1">
    <source>
        <dbReference type="ARBA" id="ARBA00006615"/>
    </source>
</evidence>
<dbReference type="GeneID" id="90449187"/>
<comment type="similarity">
    <text evidence="1 3">Belongs to the UPF0165 family.</text>
</comment>
<dbReference type="InterPro" id="IPR008203">
    <property type="entry name" value="AF2212-like"/>
</dbReference>
<gene>
    <name evidence="4" type="ORF">GAH_00394</name>
</gene>